<proteinExistence type="predicted"/>
<evidence type="ECO:0000313" key="1">
    <source>
        <dbReference type="EMBL" id="OAE19933.1"/>
    </source>
</evidence>
<keyword evidence="2" id="KW-1185">Reference proteome</keyword>
<name>A0A176VHP5_MARPO</name>
<dbReference type="AlphaFoldDB" id="A0A176VHP5"/>
<evidence type="ECO:0000313" key="2">
    <source>
        <dbReference type="Proteomes" id="UP000077202"/>
    </source>
</evidence>
<comment type="caution">
    <text evidence="1">The sequence shown here is derived from an EMBL/GenBank/DDBJ whole genome shotgun (WGS) entry which is preliminary data.</text>
</comment>
<reference evidence="1" key="1">
    <citation type="submission" date="2016-03" db="EMBL/GenBank/DDBJ databases">
        <title>Mechanisms controlling the formation of the plant cell surface in tip-growing cells are functionally conserved among land plants.</title>
        <authorList>
            <person name="Honkanen S."/>
            <person name="Jones V.A."/>
            <person name="Morieri G."/>
            <person name="Champion C."/>
            <person name="Hetherington A.J."/>
            <person name="Kelly S."/>
            <person name="Saint-Marcoux D."/>
            <person name="Proust H."/>
            <person name="Prescott H."/>
            <person name="Dolan L."/>
        </authorList>
    </citation>
    <scope>NUCLEOTIDE SEQUENCE [LARGE SCALE GENOMIC DNA]</scope>
    <source>
        <tissue evidence="1">Whole gametophyte</tissue>
    </source>
</reference>
<protein>
    <submittedName>
        <fullName evidence="1">Uncharacterized protein</fullName>
    </submittedName>
</protein>
<sequence>MANPPTAVKSSEGRSGLTATTVGVSSLVARCKWSERFRFCNTNDSSNEEILLWSSSAGGCGNPYGAWGQRQGAAKEAAESQHFLFVFRFGSSEWMLIGMDHETTDVNSFVLDKDLLVTRDNKKVKQGE</sequence>
<dbReference type="Proteomes" id="UP000077202">
    <property type="component" value="Unassembled WGS sequence"/>
</dbReference>
<gene>
    <name evidence="1" type="ORF">AXG93_1520s1060</name>
</gene>
<accession>A0A176VHP5</accession>
<organism evidence="1 2">
    <name type="scientific">Marchantia polymorpha subsp. ruderalis</name>
    <dbReference type="NCBI Taxonomy" id="1480154"/>
    <lineage>
        <taxon>Eukaryota</taxon>
        <taxon>Viridiplantae</taxon>
        <taxon>Streptophyta</taxon>
        <taxon>Embryophyta</taxon>
        <taxon>Marchantiophyta</taxon>
        <taxon>Marchantiopsida</taxon>
        <taxon>Marchantiidae</taxon>
        <taxon>Marchantiales</taxon>
        <taxon>Marchantiaceae</taxon>
        <taxon>Marchantia</taxon>
    </lineage>
</organism>
<dbReference type="EMBL" id="LVLJ01003740">
    <property type="protein sequence ID" value="OAE19933.1"/>
    <property type="molecule type" value="Genomic_DNA"/>
</dbReference>